<proteinExistence type="predicted"/>
<dbReference type="EMBL" id="JANAWD010000320">
    <property type="protein sequence ID" value="KAJ3481465.1"/>
    <property type="molecule type" value="Genomic_DNA"/>
</dbReference>
<feature type="region of interest" description="Disordered" evidence="1">
    <location>
        <begin position="123"/>
        <end position="145"/>
    </location>
</feature>
<dbReference type="AlphaFoldDB" id="A0AAD5V3K5"/>
<protein>
    <submittedName>
        <fullName evidence="2">Uncharacterized protein</fullName>
    </submittedName>
</protein>
<dbReference type="PANTHER" id="PTHR34706:SF1">
    <property type="entry name" value="VWFA DOMAIN-CONTAINING PROTEIN"/>
    <property type="match status" value="1"/>
</dbReference>
<dbReference type="Proteomes" id="UP001212997">
    <property type="component" value="Unassembled WGS sequence"/>
</dbReference>
<evidence type="ECO:0000256" key="1">
    <source>
        <dbReference type="SAM" id="MobiDB-lite"/>
    </source>
</evidence>
<comment type="caution">
    <text evidence="2">The sequence shown here is derived from an EMBL/GenBank/DDBJ whole genome shotgun (WGS) entry which is preliminary data.</text>
</comment>
<dbReference type="SUPFAM" id="SSF53300">
    <property type="entry name" value="vWA-like"/>
    <property type="match status" value="1"/>
</dbReference>
<reference evidence="2" key="1">
    <citation type="submission" date="2022-07" db="EMBL/GenBank/DDBJ databases">
        <title>Genome Sequence of Physisporinus lineatus.</title>
        <authorList>
            <person name="Buettner E."/>
        </authorList>
    </citation>
    <scope>NUCLEOTIDE SEQUENCE</scope>
    <source>
        <strain evidence="2">VT162</strain>
    </source>
</reference>
<sequence length="174" mass="19942">MLEYLRGYDTVIIVDDSESMSWYGRWAECDHEVARLFDSIRPSGGTPLGYALDKCIRSYIKNWKSANGGIWTDDPQEVIFKLSVKMDKLKMPQNQVGIQLVQIGDDAQATEFLQDLDNYVHTNPELKSGSKPSRDMVDTEPYRPGETLTEEKLVKVLIGGINKRIDRRDQQSRR</sequence>
<dbReference type="PANTHER" id="PTHR34706">
    <property type="entry name" value="SLR1338 PROTEIN"/>
    <property type="match status" value="1"/>
</dbReference>
<name>A0AAD5V3K5_9APHY</name>
<keyword evidence="3" id="KW-1185">Reference proteome</keyword>
<evidence type="ECO:0000313" key="2">
    <source>
        <dbReference type="EMBL" id="KAJ3481465.1"/>
    </source>
</evidence>
<gene>
    <name evidence="2" type="ORF">NLI96_g7638</name>
</gene>
<evidence type="ECO:0000313" key="3">
    <source>
        <dbReference type="Proteomes" id="UP001212997"/>
    </source>
</evidence>
<dbReference type="InterPro" id="IPR036465">
    <property type="entry name" value="vWFA_dom_sf"/>
</dbReference>
<accession>A0AAD5V3K5</accession>
<organism evidence="2 3">
    <name type="scientific">Meripilus lineatus</name>
    <dbReference type="NCBI Taxonomy" id="2056292"/>
    <lineage>
        <taxon>Eukaryota</taxon>
        <taxon>Fungi</taxon>
        <taxon>Dikarya</taxon>
        <taxon>Basidiomycota</taxon>
        <taxon>Agaricomycotina</taxon>
        <taxon>Agaricomycetes</taxon>
        <taxon>Polyporales</taxon>
        <taxon>Meripilaceae</taxon>
        <taxon>Meripilus</taxon>
    </lineage>
</organism>
<feature type="compositionally biased region" description="Basic and acidic residues" evidence="1">
    <location>
        <begin position="132"/>
        <end position="145"/>
    </location>
</feature>